<evidence type="ECO:0000313" key="3">
    <source>
        <dbReference type="EMBL" id="SHI83457.1"/>
    </source>
</evidence>
<evidence type="ECO:0000259" key="2">
    <source>
        <dbReference type="Pfam" id="PF14145"/>
    </source>
</evidence>
<reference evidence="3 4" key="1">
    <citation type="submission" date="2016-11" db="EMBL/GenBank/DDBJ databases">
        <authorList>
            <person name="Jaros S."/>
            <person name="Januszkiewicz K."/>
            <person name="Wedrychowicz H."/>
        </authorList>
    </citation>
    <scope>NUCLEOTIDE SEQUENCE [LARGE SCALE GENOMIC DNA]</scope>
    <source>
        <strain evidence="3 4">DSM 100565</strain>
    </source>
</reference>
<keyword evidence="1" id="KW-1133">Transmembrane helix</keyword>
<feature type="transmembrane region" description="Helical" evidence="1">
    <location>
        <begin position="24"/>
        <end position="46"/>
    </location>
</feature>
<gene>
    <name evidence="3" type="ORF">SAMN05444417_1946</name>
</gene>
<feature type="transmembrane region" description="Helical" evidence="1">
    <location>
        <begin position="52"/>
        <end position="70"/>
    </location>
</feature>
<dbReference type="EMBL" id="FQYO01000003">
    <property type="protein sequence ID" value="SHI83457.1"/>
    <property type="molecule type" value="Genomic_DNA"/>
</dbReference>
<proteinExistence type="predicted"/>
<dbReference type="OrthoDB" id="5862062at2"/>
<keyword evidence="1" id="KW-0812">Transmembrane</keyword>
<sequence>MQLFRHENRQRSERTKRYYARSELLYTIVDFGAALSFVVGSILFFWEATTIEATWLFLIGSILFAAKPTIRTVREIKLWRMGDMDDLAERDES</sequence>
<dbReference type="Proteomes" id="UP000184292">
    <property type="component" value="Unassembled WGS sequence"/>
</dbReference>
<evidence type="ECO:0000313" key="4">
    <source>
        <dbReference type="Proteomes" id="UP000184292"/>
    </source>
</evidence>
<name>A0A1M6ED79_9RHOB</name>
<accession>A0A1M6ED79</accession>
<dbReference type="Pfam" id="PF14145">
    <property type="entry name" value="YrhK"/>
    <property type="match status" value="1"/>
</dbReference>
<feature type="domain" description="YrhK" evidence="2">
    <location>
        <begin position="23"/>
        <end position="76"/>
    </location>
</feature>
<evidence type="ECO:0000256" key="1">
    <source>
        <dbReference type="SAM" id="Phobius"/>
    </source>
</evidence>
<protein>
    <submittedName>
        <fullName evidence="3">YrhK-like protein</fullName>
    </submittedName>
</protein>
<dbReference type="InterPro" id="IPR025424">
    <property type="entry name" value="YrhK_domain"/>
</dbReference>
<keyword evidence="4" id="KW-1185">Reference proteome</keyword>
<dbReference type="AlphaFoldDB" id="A0A1M6ED79"/>
<keyword evidence="1" id="KW-0472">Membrane</keyword>
<organism evidence="3 4">
    <name type="scientific">Wenxinia saemankumensis</name>
    <dbReference type="NCBI Taxonomy" id="1447782"/>
    <lineage>
        <taxon>Bacteria</taxon>
        <taxon>Pseudomonadati</taxon>
        <taxon>Pseudomonadota</taxon>
        <taxon>Alphaproteobacteria</taxon>
        <taxon>Rhodobacterales</taxon>
        <taxon>Roseobacteraceae</taxon>
        <taxon>Wenxinia</taxon>
    </lineage>
</organism>
<dbReference type="STRING" id="1447782.SAMN05444417_1946"/>
<dbReference type="RefSeq" id="WP_073329244.1">
    <property type="nucleotide sequence ID" value="NZ_FQYO01000003.1"/>
</dbReference>